<evidence type="ECO:0000313" key="3">
    <source>
        <dbReference type="Proteomes" id="UP000015105"/>
    </source>
</evidence>
<reference evidence="3" key="2">
    <citation type="journal article" date="2017" name="Nat. Plants">
        <title>The Aegilops tauschii genome reveals multiple impacts of transposons.</title>
        <authorList>
            <person name="Zhao G."/>
            <person name="Zou C."/>
            <person name="Li K."/>
            <person name="Wang K."/>
            <person name="Li T."/>
            <person name="Gao L."/>
            <person name="Zhang X."/>
            <person name="Wang H."/>
            <person name="Yang Z."/>
            <person name="Liu X."/>
            <person name="Jiang W."/>
            <person name="Mao L."/>
            <person name="Kong X."/>
            <person name="Jiao Y."/>
            <person name="Jia J."/>
        </authorList>
    </citation>
    <scope>NUCLEOTIDE SEQUENCE [LARGE SCALE GENOMIC DNA]</scope>
    <source>
        <strain evidence="3">cv. AL8/78</strain>
    </source>
</reference>
<reference evidence="2" key="5">
    <citation type="journal article" date="2021" name="G3 (Bethesda)">
        <title>Aegilops tauschii genome assembly Aet v5.0 features greater sequence contiguity and improved annotation.</title>
        <authorList>
            <person name="Wang L."/>
            <person name="Zhu T."/>
            <person name="Rodriguez J.C."/>
            <person name="Deal K.R."/>
            <person name="Dubcovsky J."/>
            <person name="McGuire P.E."/>
            <person name="Lux T."/>
            <person name="Spannagl M."/>
            <person name="Mayer K.F.X."/>
            <person name="Baldrich P."/>
            <person name="Meyers B.C."/>
            <person name="Huo N."/>
            <person name="Gu Y.Q."/>
            <person name="Zhou H."/>
            <person name="Devos K.M."/>
            <person name="Bennetzen J.L."/>
            <person name="Unver T."/>
            <person name="Budak H."/>
            <person name="Gulick P.J."/>
            <person name="Galiba G."/>
            <person name="Kalapos B."/>
            <person name="Nelson D.R."/>
            <person name="Li P."/>
            <person name="You F.M."/>
            <person name="Luo M.C."/>
            <person name="Dvorak J."/>
        </authorList>
    </citation>
    <scope>NUCLEOTIDE SEQUENCE [LARGE SCALE GENOMIC DNA]</scope>
    <source>
        <strain evidence="2">cv. AL8/78</strain>
    </source>
</reference>
<feature type="region of interest" description="Disordered" evidence="1">
    <location>
        <begin position="1"/>
        <end position="47"/>
    </location>
</feature>
<reference evidence="2" key="3">
    <citation type="journal article" date="2017" name="Nature">
        <title>Genome sequence of the progenitor of the wheat D genome Aegilops tauschii.</title>
        <authorList>
            <person name="Luo M.C."/>
            <person name="Gu Y.Q."/>
            <person name="Puiu D."/>
            <person name="Wang H."/>
            <person name="Twardziok S.O."/>
            <person name="Deal K.R."/>
            <person name="Huo N."/>
            <person name="Zhu T."/>
            <person name="Wang L."/>
            <person name="Wang Y."/>
            <person name="McGuire P.E."/>
            <person name="Liu S."/>
            <person name="Long H."/>
            <person name="Ramasamy R.K."/>
            <person name="Rodriguez J.C."/>
            <person name="Van S.L."/>
            <person name="Yuan L."/>
            <person name="Wang Z."/>
            <person name="Xia Z."/>
            <person name="Xiao L."/>
            <person name="Anderson O.D."/>
            <person name="Ouyang S."/>
            <person name="Liang Y."/>
            <person name="Zimin A.V."/>
            <person name="Pertea G."/>
            <person name="Qi P."/>
            <person name="Bennetzen J.L."/>
            <person name="Dai X."/>
            <person name="Dawson M.W."/>
            <person name="Muller H.G."/>
            <person name="Kugler K."/>
            <person name="Rivarola-Duarte L."/>
            <person name="Spannagl M."/>
            <person name="Mayer K.F.X."/>
            <person name="Lu F.H."/>
            <person name="Bevan M.W."/>
            <person name="Leroy P."/>
            <person name="Li P."/>
            <person name="You F.M."/>
            <person name="Sun Q."/>
            <person name="Liu Z."/>
            <person name="Lyons E."/>
            <person name="Wicker T."/>
            <person name="Salzberg S.L."/>
            <person name="Devos K.M."/>
            <person name="Dvorak J."/>
        </authorList>
    </citation>
    <scope>NUCLEOTIDE SEQUENCE [LARGE SCALE GENOMIC DNA]</scope>
    <source>
        <strain evidence="2">cv. AL8/78</strain>
    </source>
</reference>
<feature type="compositionally biased region" description="Basic and acidic residues" evidence="1">
    <location>
        <begin position="14"/>
        <end position="26"/>
    </location>
</feature>
<dbReference type="AlphaFoldDB" id="A0A453A4R7"/>
<keyword evidence="3" id="KW-1185">Reference proteome</keyword>
<reference evidence="3" key="1">
    <citation type="journal article" date="2014" name="Science">
        <title>Ancient hybridizations among the ancestral genomes of bread wheat.</title>
        <authorList>
            <consortium name="International Wheat Genome Sequencing Consortium,"/>
            <person name="Marcussen T."/>
            <person name="Sandve S.R."/>
            <person name="Heier L."/>
            <person name="Spannagl M."/>
            <person name="Pfeifer M."/>
            <person name="Jakobsen K.S."/>
            <person name="Wulff B.B."/>
            <person name="Steuernagel B."/>
            <person name="Mayer K.F."/>
            <person name="Olsen O.A."/>
        </authorList>
    </citation>
    <scope>NUCLEOTIDE SEQUENCE [LARGE SCALE GENOMIC DNA]</scope>
    <source>
        <strain evidence="3">cv. AL8/78</strain>
    </source>
</reference>
<proteinExistence type="predicted"/>
<name>A0A453A4R7_AEGTS</name>
<dbReference type="EnsemblPlants" id="AET1Gv21039700.3">
    <property type="protein sequence ID" value="AET1Gv21039700.3"/>
    <property type="gene ID" value="AET1Gv21039700"/>
</dbReference>
<reference evidence="2" key="4">
    <citation type="submission" date="2019-03" db="UniProtKB">
        <authorList>
            <consortium name="EnsemblPlants"/>
        </authorList>
    </citation>
    <scope>IDENTIFICATION</scope>
</reference>
<sequence length="206" mass="22730">TRRKKQKKKAAASEGDRASSEGEARNPKSQSEPSGDPAAAEGLERLGGDQAMATALRHAARRFGTRAAAEAEAEAIIERSPLYTSTRIVDSTTGRDLTPNQRKDAIFRLAQIHAQKEDLYNTIAAWQADYTAKGNVVNRKNNLLLKQLSQHVKPRPDDPRWRSSQRAVYFNDFLKFTGAVLIGKMAGDAFSHYKAKQDHDGHKGSS</sequence>
<organism evidence="2 3">
    <name type="scientific">Aegilops tauschii subsp. strangulata</name>
    <name type="common">Goatgrass</name>
    <dbReference type="NCBI Taxonomy" id="200361"/>
    <lineage>
        <taxon>Eukaryota</taxon>
        <taxon>Viridiplantae</taxon>
        <taxon>Streptophyta</taxon>
        <taxon>Embryophyta</taxon>
        <taxon>Tracheophyta</taxon>
        <taxon>Spermatophyta</taxon>
        <taxon>Magnoliopsida</taxon>
        <taxon>Liliopsida</taxon>
        <taxon>Poales</taxon>
        <taxon>Poaceae</taxon>
        <taxon>BOP clade</taxon>
        <taxon>Pooideae</taxon>
        <taxon>Triticodae</taxon>
        <taxon>Triticeae</taxon>
        <taxon>Triticinae</taxon>
        <taxon>Aegilops</taxon>
    </lineage>
</organism>
<protein>
    <submittedName>
        <fullName evidence="2">Uncharacterized protein</fullName>
    </submittedName>
</protein>
<evidence type="ECO:0000313" key="2">
    <source>
        <dbReference type="EnsemblPlants" id="AET1Gv21039700.3"/>
    </source>
</evidence>
<feature type="compositionally biased region" description="Basic residues" evidence="1">
    <location>
        <begin position="1"/>
        <end position="10"/>
    </location>
</feature>
<dbReference type="Proteomes" id="UP000015105">
    <property type="component" value="Chromosome 1D"/>
</dbReference>
<accession>A0A453A4R7</accession>
<dbReference type="Gramene" id="AET1Gv21039700.3">
    <property type="protein sequence ID" value="AET1Gv21039700.3"/>
    <property type="gene ID" value="AET1Gv21039700"/>
</dbReference>
<evidence type="ECO:0000256" key="1">
    <source>
        <dbReference type="SAM" id="MobiDB-lite"/>
    </source>
</evidence>